<keyword evidence="7" id="KW-0418">Kinase</keyword>
<evidence type="ECO:0000256" key="10">
    <source>
        <dbReference type="ARBA" id="ARBA00023136"/>
    </source>
</evidence>
<dbReference type="STRING" id="29172.A0A0D8Y577"/>
<dbReference type="EC" id="2.7.10.1" evidence="2"/>
<dbReference type="SUPFAM" id="SSF52058">
    <property type="entry name" value="L domain-like"/>
    <property type="match status" value="2"/>
</dbReference>
<evidence type="ECO:0000313" key="18">
    <source>
        <dbReference type="EMBL" id="KJH51164.1"/>
    </source>
</evidence>
<evidence type="ECO:0000256" key="8">
    <source>
        <dbReference type="ARBA" id="ARBA00022840"/>
    </source>
</evidence>
<evidence type="ECO:0000256" key="9">
    <source>
        <dbReference type="ARBA" id="ARBA00022989"/>
    </source>
</evidence>
<dbReference type="GO" id="GO:0004714">
    <property type="term" value="F:transmembrane receptor protein tyrosine kinase activity"/>
    <property type="evidence" value="ECO:0007669"/>
    <property type="project" value="UniProtKB-EC"/>
</dbReference>
<dbReference type="CDD" id="cd00064">
    <property type="entry name" value="FU"/>
    <property type="match status" value="2"/>
</dbReference>
<dbReference type="SMART" id="SM00261">
    <property type="entry name" value="FU"/>
    <property type="match status" value="2"/>
</dbReference>
<dbReference type="Pfam" id="PF00757">
    <property type="entry name" value="Furin-like"/>
    <property type="match status" value="1"/>
</dbReference>
<accession>A0A0D8Y577</accession>
<evidence type="ECO:0000256" key="4">
    <source>
        <dbReference type="ARBA" id="ARBA00022679"/>
    </source>
</evidence>
<sequence length="557" mass="63573">MNIYSLTFVLIRITVATNYYWRSQGCRMNSTMNEECLCSGTSNGRSLAGSDNRIEDLKMMYENCTRVYGNVEITHLTKATLTNWNDIDFNRKFKIFEHIQEIKGYLLIYNVDIRSIDFPNLKIIWGDDLLDDSGALTLSSNMELKELRMPKLRAIHKGNVRIENSTFLCYLQSKVNWNELLEDEAENRLITSDSAFRQCDPKLIKCSGCKHCWSGKFKYCQEEYRSICDDRCSSRQCYKPTNSSSTYECCHEACTGGCNGRGAHQCVACKELSLDGACVHQCPPMMVHDTKKGMLVPNPQGRYMYDRYCVIECPIIVRMKLLVEELLVERDACVRHCSEGSHHDMTRESRRCEPCKDGICPKVCRVTKVLTGSILRNLTGCEEIDGFIDIQDSKMRSRDGYTLSDLNVLKSVRMISEYVQMATQTVSPRNLSFLENLEFIEGRSLVTSKFALAINKNDNLEQLGLRNLKKIKAGSVIITENHGLCYANTIKWKKIISTNAQALITRNMDGRCEERGRVCDETCDPAQGCWGRGPTMCTKCRYWQLNKSCVKKCPTEG</sequence>
<dbReference type="InterPro" id="IPR009030">
    <property type="entry name" value="Growth_fac_rcpt_cys_sf"/>
</dbReference>
<keyword evidence="12 18" id="KW-0675">Receptor</keyword>
<evidence type="ECO:0000256" key="11">
    <source>
        <dbReference type="ARBA" id="ARBA00023137"/>
    </source>
</evidence>
<evidence type="ECO:0000313" key="19">
    <source>
        <dbReference type="Proteomes" id="UP000053766"/>
    </source>
</evidence>
<dbReference type="Pfam" id="PF01030">
    <property type="entry name" value="Recep_L_domain"/>
    <property type="match status" value="2"/>
</dbReference>
<keyword evidence="13" id="KW-0325">Glycoprotein</keyword>
<dbReference type="EMBL" id="KN716189">
    <property type="protein sequence ID" value="KJH51164.1"/>
    <property type="molecule type" value="Genomic_DNA"/>
</dbReference>
<proteinExistence type="predicted"/>
<feature type="domain" description="Receptor L-domain" evidence="17">
    <location>
        <begin position="63"/>
        <end position="180"/>
    </location>
</feature>
<feature type="domain" description="Furin-like cysteine-rich" evidence="16">
    <location>
        <begin position="205"/>
        <end position="365"/>
    </location>
</feature>
<evidence type="ECO:0000256" key="5">
    <source>
        <dbReference type="ARBA" id="ARBA00022692"/>
    </source>
</evidence>
<keyword evidence="19" id="KW-1185">Reference proteome</keyword>
<dbReference type="SUPFAM" id="SSF57184">
    <property type="entry name" value="Growth factor receptor domain"/>
    <property type="match status" value="1"/>
</dbReference>
<evidence type="ECO:0000256" key="7">
    <source>
        <dbReference type="ARBA" id="ARBA00022777"/>
    </source>
</evidence>
<organism evidence="18 19">
    <name type="scientific">Dictyocaulus viviparus</name>
    <name type="common">Bovine lungworm</name>
    <dbReference type="NCBI Taxonomy" id="29172"/>
    <lineage>
        <taxon>Eukaryota</taxon>
        <taxon>Metazoa</taxon>
        <taxon>Ecdysozoa</taxon>
        <taxon>Nematoda</taxon>
        <taxon>Chromadorea</taxon>
        <taxon>Rhabditida</taxon>
        <taxon>Rhabditina</taxon>
        <taxon>Rhabditomorpha</taxon>
        <taxon>Strongyloidea</taxon>
        <taxon>Metastrongylidae</taxon>
        <taxon>Dictyocaulus</taxon>
    </lineage>
</organism>
<dbReference type="OrthoDB" id="6219513at2759"/>
<name>A0A0D8Y577_DICVI</name>
<dbReference type="InterPro" id="IPR000494">
    <property type="entry name" value="Rcpt_L-dom"/>
</dbReference>
<dbReference type="PANTHER" id="PTHR21662">
    <property type="entry name" value="RECEPTOR PROTEIN-TYROSINE KINASE"/>
    <property type="match status" value="1"/>
</dbReference>
<dbReference type="InterPro" id="IPR006212">
    <property type="entry name" value="Furin_repeat"/>
</dbReference>
<dbReference type="PANTHER" id="PTHR21662:SF59">
    <property type="entry name" value="RECEPTOR PROTEIN-TYROSINE KINASE"/>
    <property type="match status" value="1"/>
</dbReference>
<dbReference type="AlphaFoldDB" id="A0A0D8Y577"/>
<dbReference type="Gene3D" id="3.80.20.20">
    <property type="entry name" value="Receptor L-domain"/>
    <property type="match status" value="2"/>
</dbReference>
<dbReference type="Gene3D" id="2.10.220.10">
    <property type="entry name" value="Hormone Receptor, Insulin-like Growth Factor Receptor 1, Chain A, domain 2"/>
    <property type="match status" value="2"/>
</dbReference>
<keyword evidence="9" id="KW-1133">Transmembrane helix</keyword>
<dbReference type="InterPro" id="IPR053079">
    <property type="entry name" value="SPS2_domain"/>
</dbReference>
<keyword evidence="8" id="KW-0067">ATP-binding</keyword>
<gene>
    <name evidence="18" type="ORF">DICVIV_02624</name>
</gene>
<evidence type="ECO:0000259" key="17">
    <source>
        <dbReference type="Pfam" id="PF01030"/>
    </source>
</evidence>
<dbReference type="InterPro" id="IPR006211">
    <property type="entry name" value="Furin-like_Cys-rich_dom"/>
</dbReference>
<keyword evidence="3" id="KW-0597">Phosphoprotein</keyword>
<keyword evidence="10" id="KW-0472">Membrane</keyword>
<keyword evidence="6" id="KW-0547">Nucleotide-binding</keyword>
<reference evidence="18 19" key="1">
    <citation type="submission" date="2013-11" db="EMBL/GenBank/DDBJ databases">
        <title>Draft genome of the bovine lungworm Dictyocaulus viviparus.</title>
        <authorList>
            <person name="Mitreva M."/>
        </authorList>
    </citation>
    <scope>NUCLEOTIDE SEQUENCE [LARGE SCALE GENOMIC DNA]</scope>
    <source>
        <strain evidence="18 19">HannoverDv2000</strain>
    </source>
</reference>
<dbReference type="InterPro" id="IPR036941">
    <property type="entry name" value="Rcpt_L-dom_sf"/>
</dbReference>
<evidence type="ECO:0000256" key="3">
    <source>
        <dbReference type="ARBA" id="ARBA00022553"/>
    </source>
</evidence>
<dbReference type="Proteomes" id="UP000053766">
    <property type="component" value="Unassembled WGS sequence"/>
</dbReference>
<keyword evidence="11" id="KW-0829">Tyrosine-protein kinase</keyword>
<keyword evidence="5" id="KW-0812">Transmembrane</keyword>
<feature type="chain" id="PRO_5002336349" description="receptor protein-tyrosine kinase" evidence="15">
    <location>
        <begin position="17"/>
        <end position="557"/>
    </location>
</feature>
<comment type="catalytic activity">
    <reaction evidence="14">
        <text>L-tyrosyl-[protein] + ATP = O-phospho-L-tyrosyl-[protein] + ADP + H(+)</text>
        <dbReference type="Rhea" id="RHEA:10596"/>
        <dbReference type="Rhea" id="RHEA-COMP:10136"/>
        <dbReference type="Rhea" id="RHEA-COMP:20101"/>
        <dbReference type="ChEBI" id="CHEBI:15378"/>
        <dbReference type="ChEBI" id="CHEBI:30616"/>
        <dbReference type="ChEBI" id="CHEBI:46858"/>
        <dbReference type="ChEBI" id="CHEBI:61978"/>
        <dbReference type="ChEBI" id="CHEBI:456216"/>
        <dbReference type="EC" id="2.7.10.1"/>
    </reaction>
</comment>
<evidence type="ECO:0000256" key="14">
    <source>
        <dbReference type="ARBA" id="ARBA00051243"/>
    </source>
</evidence>
<comment type="subcellular location">
    <subcellularLocation>
        <location evidence="1">Membrane</location>
        <topology evidence="1">Single-pass type I membrane protein</topology>
    </subcellularLocation>
</comment>
<evidence type="ECO:0000259" key="16">
    <source>
        <dbReference type="Pfam" id="PF00757"/>
    </source>
</evidence>
<evidence type="ECO:0000256" key="2">
    <source>
        <dbReference type="ARBA" id="ARBA00011902"/>
    </source>
</evidence>
<evidence type="ECO:0000256" key="15">
    <source>
        <dbReference type="SAM" id="SignalP"/>
    </source>
</evidence>
<feature type="signal peptide" evidence="15">
    <location>
        <begin position="1"/>
        <end position="16"/>
    </location>
</feature>
<evidence type="ECO:0000256" key="6">
    <source>
        <dbReference type="ARBA" id="ARBA00022741"/>
    </source>
</evidence>
<keyword evidence="4" id="KW-0808">Transferase</keyword>
<keyword evidence="15" id="KW-0732">Signal</keyword>
<protein>
    <recommendedName>
        <fullName evidence="2">receptor protein-tyrosine kinase</fullName>
        <ecNumber evidence="2">2.7.10.1</ecNumber>
    </recommendedName>
</protein>
<dbReference type="GO" id="GO:0005524">
    <property type="term" value="F:ATP binding"/>
    <property type="evidence" value="ECO:0007669"/>
    <property type="project" value="UniProtKB-KW"/>
</dbReference>
<reference evidence="19" key="2">
    <citation type="journal article" date="2016" name="Sci. Rep.">
        <title>Dictyocaulus viviparus genome, variome and transcriptome elucidate lungworm biology and support future intervention.</title>
        <authorList>
            <person name="McNulty S.N."/>
            <person name="Strube C."/>
            <person name="Rosa B.A."/>
            <person name="Martin J.C."/>
            <person name="Tyagi R."/>
            <person name="Choi Y.J."/>
            <person name="Wang Q."/>
            <person name="Hallsworth Pepin K."/>
            <person name="Zhang X."/>
            <person name="Ozersky P."/>
            <person name="Wilson R.K."/>
            <person name="Sternberg P.W."/>
            <person name="Gasser R.B."/>
            <person name="Mitreva M."/>
        </authorList>
    </citation>
    <scope>NUCLEOTIDE SEQUENCE [LARGE SCALE GENOMIC DNA]</scope>
    <source>
        <strain evidence="19">HannoverDv2000</strain>
    </source>
</reference>
<dbReference type="GO" id="GO:0016020">
    <property type="term" value="C:membrane"/>
    <property type="evidence" value="ECO:0007669"/>
    <property type="project" value="UniProtKB-SubCell"/>
</dbReference>
<evidence type="ECO:0000256" key="13">
    <source>
        <dbReference type="ARBA" id="ARBA00023180"/>
    </source>
</evidence>
<feature type="domain" description="Receptor L-domain" evidence="17">
    <location>
        <begin position="380"/>
        <end position="495"/>
    </location>
</feature>
<evidence type="ECO:0000256" key="12">
    <source>
        <dbReference type="ARBA" id="ARBA00023170"/>
    </source>
</evidence>
<evidence type="ECO:0000256" key="1">
    <source>
        <dbReference type="ARBA" id="ARBA00004479"/>
    </source>
</evidence>